<dbReference type="InterPro" id="IPR013096">
    <property type="entry name" value="Cupin_2"/>
</dbReference>
<evidence type="ECO:0000259" key="2">
    <source>
        <dbReference type="PROSITE" id="PS50943"/>
    </source>
</evidence>
<dbReference type="PANTHER" id="PTHR46797:SF1">
    <property type="entry name" value="METHYLPHOSPHONATE SYNTHASE"/>
    <property type="match status" value="1"/>
</dbReference>
<dbReference type="CDD" id="cd02209">
    <property type="entry name" value="cupin_XRE_C"/>
    <property type="match status" value="1"/>
</dbReference>
<evidence type="ECO:0000313" key="3">
    <source>
        <dbReference type="EMBL" id="MFB0834339.1"/>
    </source>
</evidence>
<dbReference type="PROSITE" id="PS50943">
    <property type="entry name" value="HTH_CROC1"/>
    <property type="match status" value="1"/>
</dbReference>
<dbReference type="Pfam" id="PF01381">
    <property type="entry name" value="HTH_3"/>
    <property type="match status" value="1"/>
</dbReference>
<keyword evidence="4" id="KW-1185">Reference proteome</keyword>
<sequence length="189" mass="20757">MKQDIDGLIRQRIRALRVARGWSLDVLARSCFLSPSTLSRIETGDRRIALDQLVPIARALETTLDDLVSSQEDDDVVIRPQPAHRADVTTWLLSRDRAAAGVVVVKTRVAAGAALAPESQVHPGWEWFTVLTGRARLELGDRVLVVEAGEAAEFSTMVPHRIGAVPESGDLEILSIFNRDGERAHLHDA</sequence>
<dbReference type="Gene3D" id="2.60.120.10">
    <property type="entry name" value="Jelly Rolls"/>
    <property type="match status" value="1"/>
</dbReference>
<dbReference type="InterPro" id="IPR050807">
    <property type="entry name" value="TransReg_Diox_bact_type"/>
</dbReference>
<dbReference type="InterPro" id="IPR010982">
    <property type="entry name" value="Lambda_DNA-bd_dom_sf"/>
</dbReference>
<dbReference type="SUPFAM" id="SSF51182">
    <property type="entry name" value="RmlC-like cupins"/>
    <property type="match status" value="1"/>
</dbReference>
<organism evidence="3 4">
    <name type="scientific">Arthrobacter halodurans</name>
    <dbReference type="NCBI Taxonomy" id="516699"/>
    <lineage>
        <taxon>Bacteria</taxon>
        <taxon>Bacillati</taxon>
        <taxon>Actinomycetota</taxon>
        <taxon>Actinomycetes</taxon>
        <taxon>Micrococcales</taxon>
        <taxon>Micrococcaceae</taxon>
        <taxon>Arthrobacter</taxon>
    </lineage>
</organism>
<dbReference type="PANTHER" id="PTHR46797">
    <property type="entry name" value="HTH-TYPE TRANSCRIPTIONAL REGULATOR"/>
    <property type="match status" value="1"/>
</dbReference>
<evidence type="ECO:0000313" key="4">
    <source>
        <dbReference type="Proteomes" id="UP001575652"/>
    </source>
</evidence>
<accession>A0ABV4UMI0</accession>
<dbReference type="SMART" id="SM00530">
    <property type="entry name" value="HTH_XRE"/>
    <property type="match status" value="1"/>
</dbReference>
<dbReference type="InterPro" id="IPR001387">
    <property type="entry name" value="Cro/C1-type_HTH"/>
</dbReference>
<proteinExistence type="predicted"/>
<name>A0ABV4UMI0_9MICC</name>
<dbReference type="SUPFAM" id="SSF47413">
    <property type="entry name" value="lambda repressor-like DNA-binding domains"/>
    <property type="match status" value="1"/>
</dbReference>
<dbReference type="Gene3D" id="1.10.260.40">
    <property type="entry name" value="lambda repressor-like DNA-binding domains"/>
    <property type="match status" value="1"/>
</dbReference>
<evidence type="ECO:0000256" key="1">
    <source>
        <dbReference type="ARBA" id="ARBA00023125"/>
    </source>
</evidence>
<dbReference type="RefSeq" id="WP_373971507.1">
    <property type="nucleotide sequence ID" value="NZ_JBHDLJ010000004.1"/>
</dbReference>
<dbReference type="EMBL" id="JBHDLJ010000004">
    <property type="protein sequence ID" value="MFB0834339.1"/>
    <property type="molecule type" value="Genomic_DNA"/>
</dbReference>
<dbReference type="CDD" id="cd00093">
    <property type="entry name" value="HTH_XRE"/>
    <property type="match status" value="1"/>
</dbReference>
<gene>
    <name evidence="3" type="ORF">ACETWP_07050</name>
</gene>
<dbReference type="InterPro" id="IPR014710">
    <property type="entry name" value="RmlC-like_jellyroll"/>
</dbReference>
<protein>
    <submittedName>
        <fullName evidence="3">Cupin domain-containing protein</fullName>
    </submittedName>
</protein>
<dbReference type="InterPro" id="IPR011051">
    <property type="entry name" value="RmlC_Cupin_sf"/>
</dbReference>
<dbReference type="Pfam" id="PF07883">
    <property type="entry name" value="Cupin_2"/>
    <property type="match status" value="1"/>
</dbReference>
<keyword evidence="1" id="KW-0238">DNA-binding</keyword>
<dbReference type="Proteomes" id="UP001575652">
    <property type="component" value="Unassembled WGS sequence"/>
</dbReference>
<comment type="caution">
    <text evidence="3">The sequence shown here is derived from an EMBL/GenBank/DDBJ whole genome shotgun (WGS) entry which is preliminary data.</text>
</comment>
<reference evidence="3 4" key="1">
    <citation type="submission" date="2024-09" db="EMBL/GenBank/DDBJ databases">
        <authorList>
            <person name="Salinas-Garcia M.A."/>
            <person name="Prieme A."/>
        </authorList>
    </citation>
    <scope>NUCLEOTIDE SEQUENCE [LARGE SCALE GENOMIC DNA]</scope>
    <source>
        <strain evidence="3 4">DSM 21081</strain>
    </source>
</reference>
<feature type="domain" description="HTH cro/C1-type" evidence="2">
    <location>
        <begin position="13"/>
        <end position="67"/>
    </location>
</feature>